<dbReference type="EMBL" id="QURL01000003">
    <property type="protein sequence ID" value="RFC64335.1"/>
    <property type="molecule type" value="Genomic_DNA"/>
</dbReference>
<dbReference type="AlphaFoldDB" id="A0A371X532"/>
<comment type="caution">
    <text evidence="1">The sequence shown here is derived from an EMBL/GenBank/DDBJ whole genome shotgun (WGS) entry which is preliminary data.</text>
</comment>
<name>A0A371X532_9HYPH</name>
<keyword evidence="2" id="KW-1185">Reference proteome</keyword>
<dbReference type="Proteomes" id="UP000264310">
    <property type="component" value="Unassembled WGS sequence"/>
</dbReference>
<protein>
    <submittedName>
        <fullName evidence="1">DUF1284 domain-containing protein</fullName>
    </submittedName>
</protein>
<evidence type="ECO:0000313" key="2">
    <source>
        <dbReference type="Proteomes" id="UP000264310"/>
    </source>
</evidence>
<sequence length="148" mass="15843">MTVRLRGHHLLCMLTYVGRGYSAAFTRNYDAIAARIGAGEAIEIVPGPDDICAPVLGAAGTHCFNESVAERDRLALRDLSEAFGPGFAVGSILRLDERRIAAFRRQFAAGTTRSACLDCEWSDLCDRVSGEDFAGARLTPPGPDAARA</sequence>
<gene>
    <name evidence="1" type="ORF">DYI37_08395</name>
</gene>
<dbReference type="InterPro" id="IPR009702">
    <property type="entry name" value="DUF1284"/>
</dbReference>
<dbReference type="Pfam" id="PF06935">
    <property type="entry name" value="DUF1284"/>
    <property type="match status" value="1"/>
</dbReference>
<dbReference type="RefSeq" id="WP_116682751.1">
    <property type="nucleotide sequence ID" value="NZ_QURL01000003.1"/>
</dbReference>
<evidence type="ECO:0000313" key="1">
    <source>
        <dbReference type="EMBL" id="RFC64335.1"/>
    </source>
</evidence>
<accession>A0A371X532</accession>
<reference evidence="1 2" key="1">
    <citation type="submission" date="2018-08" db="EMBL/GenBank/DDBJ databases">
        <title>Fulvimarina sp. 85, whole genome shotgun sequence.</title>
        <authorList>
            <person name="Tuo L."/>
        </authorList>
    </citation>
    <scope>NUCLEOTIDE SEQUENCE [LARGE SCALE GENOMIC DNA]</scope>
    <source>
        <strain evidence="1 2">85</strain>
    </source>
</reference>
<dbReference type="OrthoDB" id="6195504at2"/>
<organism evidence="1 2">
    <name type="scientific">Fulvimarina endophytica</name>
    <dbReference type="NCBI Taxonomy" id="2293836"/>
    <lineage>
        <taxon>Bacteria</taxon>
        <taxon>Pseudomonadati</taxon>
        <taxon>Pseudomonadota</taxon>
        <taxon>Alphaproteobacteria</taxon>
        <taxon>Hyphomicrobiales</taxon>
        <taxon>Aurantimonadaceae</taxon>
        <taxon>Fulvimarina</taxon>
    </lineage>
</organism>
<proteinExistence type="predicted"/>